<dbReference type="InterPro" id="IPR004143">
    <property type="entry name" value="BPL_LPL_catalytic"/>
</dbReference>
<evidence type="ECO:0000256" key="1">
    <source>
        <dbReference type="ARBA" id="ARBA00022598"/>
    </source>
</evidence>
<dbReference type="RefSeq" id="WP_310264678.1">
    <property type="nucleotide sequence ID" value="NZ_JAVDXU010000001.1"/>
</dbReference>
<keyword evidence="1 3" id="KW-0436">Ligase</keyword>
<dbReference type="CDD" id="cd16442">
    <property type="entry name" value="BPL"/>
    <property type="match status" value="1"/>
</dbReference>
<dbReference type="SUPFAM" id="SSF55681">
    <property type="entry name" value="Class II aaRS and biotin synthetases"/>
    <property type="match status" value="1"/>
</dbReference>
<proteinExistence type="predicted"/>
<sequence length="239" mass="25205">MERRHLAECGSTNTEALAHLRDGGGPLILWADRQTAGRGRLGRAWQSDDSSLTFSIARTFPVELDLSGLSLAVGCTVADVLDPAGERIRLKWPNDLFLDDAKLGGILIETVPLVGERRGVVIGIGLNLQPLPADADRAAFASGHAALQTLDPDATAAATLDRLAPALRALLADFASLGFAPWQAAFARRDLTAGQRVRVGEQVGTARGVSLRGELLLETAAGIAPCSGGELSLRLETRL</sequence>
<keyword evidence="4" id="KW-1185">Reference proteome</keyword>
<dbReference type="Pfam" id="PF03099">
    <property type="entry name" value="BPL_LplA_LipB"/>
    <property type="match status" value="1"/>
</dbReference>
<evidence type="ECO:0000313" key="3">
    <source>
        <dbReference type="EMBL" id="MDR7269685.1"/>
    </source>
</evidence>
<dbReference type="Gene3D" id="3.30.930.10">
    <property type="entry name" value="Bira Bifunctional Protein, Domain 2"/>
    <property type="match status" value="1"/>
</dbReference>
<feature type="domain" description="BPL/LPL catalytic" evidence="2">
    <location>
        <begin position="1"/>
        <end position="175"/>
    </location>
</feature>
<dbReference type="InterPro" id="IPR045864">
    <property type="entry name" value="aa-tRNA-synth_II/BPL/LPL"/>
</dbReference>
<dbReference type="GO" id="GO:0004077">
    <property type="term" value="F:biotin--[biotin carboxyl-carrier protein] ligase activity"/>
    <property type="evidence" value="ECO:0007669"/>
    <property type="project" value="UniProtKB-EC"/>
</dbReference>
<dbReference type="NCBIfam" id="TIGR00121">
    <property type="entry name" value="birA_ligase"/>
    <property type="match status" value="1"/>
</dbReference>
<accession>A0ABU1YLF1</accession>
<comment type="caution">
    <text evidence="3">The sequence shown here is derived from an EMBL/GenBank/DDBJ whole genome shotgun (WGS) entry which is preliminary data.</text>
</comment>
<dbReference type="Gene3D" id="2.30.30.100">
    <property type="match status" value="1"/>
</dbReference>
<dbReference type="PANTHER" id="PTHR12835:SF5">
    <property type="entry name" value="BIOTIN--PROTEIN LIGASE"/>
    <property type="match status" value="1"/>
</dbReference>
<dbReference type="Proteomes" id="UP001180453">
    <property type="component" value="Unassembled WGS sequence"/>
</dbReference>
<name>A0ABU1YLF1_ROSSA</name>
<evidence type="ECO:0000313" key="4">
    <source>
        <dbReference type="Proteomes" id="UP001180453"/>
    </source>
</evidence>
<protein>
    <submittedName>
        <fullName evidence="3">BirA family biotin operon repressor/biotin-[acetyl-CoA-carboxylase] ligase</fullName>
        <ecNumber evidence="3">6.3.4.15</ecNumber>
    </submittedName>
</protein>
<gene>
    <name evidence="3" type="ORF">J2X20_002314</name>
</gene>
<dbReference type="EC" id="6.3.4.15" evidence="3"/>
<evidence type="ECO:0000259" key="2">
    <source>
        <dbReference type="PROSITE" id="PS51733"/>
    </source>
</evidence>
<organism evidence="3 4">
    <name type="scientific">Roseateles saccharophilus</name>
    <name type="common">Pseudomonas saccharophila</name>
    <dbReference type="NCBI Taxonomy" id="304"/>
    <lineage>
        <taxon>Bacteria</taxon>
        <taxon>Pseudomonadati</taxon>
        <taxon>Pseudomonadota</taxon>
        <taxon>Betaproteobacteria</taxon>
        <taxon>Burkholderiales</taxon>
        <taxon>Sphaerotilaceae</taxon>
        <taxon>Roseateles</taxon>
    </lineage>
</organism>
<dbReference type="PROSITE" id="PS51733">
    <property type="entry name" value="BPL_LPL_CATALYTIC"/>
    <property type="match status" value="1"/>
</dbReference>
<reference evidence="3 4" key="1">
    <citation type="submission" date="2023-07" db="EMBL/GenBank/DDBJ databases">
        <title>Sorghum-associated microbial communities from plants grown in Nebraska, USA.</title>
        <authorList>
            <person name="Schachtman D."/>
        </authorList>
    </citation>
    <scope>NUCLEOTIDE SEQUENCE [LARGE SCALE GENOMIC DNA]</scope>
    <source>
        <strain evidence="3 4">BE314</strain>
    </source>
</reference>
<dbReference type="EMBL" id="JAVDXU010000001">
    <property type="protein sequence ID" value="MDR7269685.1"/>
    <property type="molecule type" value="Genomic_DNA"/>
</dbReference>
<dbReference type="InterPro" id="IPR004408">
    <property type="entry name" value="Biotin_CoA_COase_ligase"/>
</dbReference>
<dbReference type="PANTHER" id="PTHR12835">
    <property type="entry name" value="BIOTIN PROTEIN LIGASE"/>
    <property type="match status" value="1"/>
</dbReference>